<sequence length="99" mass="11529">MPARNFKSRHAHSRSLSSPIHLISKDVKEWEEERESGLSLSRFIFCFLEKEGMNIRGKLEIFPIFDPGQLFSGCTGIKTMRCRAFFDIVRVRRHVCELA</sequence>
<evidence type="ECO:0000313" key="2">
    <source>
        <dbReference type="Proteomes" id="UP001054945"/>
    </source>
</evidence>
<proteinExistence type="predicted"/>
<reference evidence="1 2" key="1">
    <citation type="submission" date="2021-06" db="EMBL/GenBank/DDBJ databases">
        <title>Caerostris extrusa draft genome.</title>
        <authorList>
            <person name="Kono N."/>
            <person name="Arakawa K."/>
        </authorList>
    </citation>
    <scope>NUCLEOTIDE SEQUENCE [LARGE SCALE GENOMIC DNA]</scope>
</reference>
<keyword evidence="2" id="KW-1185">Reference proteome</keyword>
<name>A0AAV4VAR5_CAEEX</name>
<accession>A0AAV4VAR5</accession>
<dbReference type="AlphaFoldDB" id="A0AAV4VAR5"/>
<evidence type="ECO:0000313" key="1">
    <source>
        <dbReference type="EMBL" id="GIY67148.1"/>
    </source>
</evidence>
<organism evidence="1 2">
    <name type="scientific">Caerostris extrusa</name>
    <name type="common">Bark spider</name>
    <name type="synonym">Caerostris bankana</name>
    <dbReference type="NCBI Taxonomy" id="172846"/>
    <lineage>
        <taxon>Eukaryota</taxon>
        <taxon>Metazoa</taxon>
        <taxon>Ecdysozoa</taxon>
        <taxon>Arthropoda</taxon>
        <taxon>Chelicerata</taxon>
        <taxon>Arachnida</taxon>
        <taxon>Araneae</taxon>
        <taxon>Araneomorphae</taxon>
        <taxon>Entelegynae</taxon>
        <taxon>Araneoidea</taxon>
        <taxon>Araneidae</taxon>
        <taxon>Caerostris</taxon>
    </lineage>
</organism>
<protein>
    <submittedName>
        <fullName evidence="1">Uncharacterized protein</fullName>
    </submittedName>
</protein>
<gene>
    <name evidence="1" type="ORF">CEXT_13121</name>
</gene>
<dbReference type="EMBL" id="BPLR01014205">
    <property type="protein sequence ID" value="GIY67148.1"/>
    <property type="molecule type" value="Genomic_DNA"/>
</dbReference>
<comment type="caution">
    <text evidence="1">The sequence shown here is derived from an EMBL/GenBank/DDBJ whole genome shotgun (WGS) entry which is preliminary data.</text>
</comment>
<dbReference type="Proteomes" id="UP001054945">
    <property type="component" value="Unassembled WGS sequence"/>
</dbReference>